<proteinExistence type="predicted"/>
<feature type="transmembrane region" description="Helical" evidence="4">
    <location>
        <begin position="270"/>
        <end position="291"/>
    </location>
</feature>
<feature type="transmembrane region" description="Helical" evidence="4">
    <location>
        <begin position="245"/>
        <end position="263"/>
    </location>
</feature>
<sequence>MTARANVLVTLAPKMAVVFVGFLIAGMGITVLPIHVSSDLGFGTFVIGLITGSQFCASLMTRLWAGDFADRKGPKKAVILGLSLAAAAGALYLASLITISQPVLSAAILVAGRGVLGAGESLIITGSVAWGLATVGSQHSGKVIAWIGTAMFGALAAGAPIGSALFAMQGFAAIATATILLPLLMAAMIAPLEPVSGRSSPSASRLSVIRAVWLPGLGSAFASLGYGSILAFSSLLFVDRQWADGWLAVTSFATALVASRILLGHLPDRLGGPFTALVFAIVEAIGLVTMGLASQPIVALAGAALVGFGYSLVFPGFGIAVVRAAPSQSRGMAMGLYSACLDVALAFSGPALGLVGDVAGLPAIFVTTGGLVSLSTFVALFIIRRGQAGS</sequence>
<evidence type="ECO:0000256" key="3">
    <source>
        <dbReference type="ARBA" id="ARBA00023136"/>
    </source>
</evidence>
<feature type="transmembrane region" description="Helical" evidence="4">
    <location>
        <begin position="77"/>
        <end position="97"/>
    </location>
</feature>
<dbReference type="PANTHER" id="PTHR23531">
    <property type="entry name" value="QUINOLENE RESISTANCE PROTEIN NORA"/>
    <property type="match status" value="1"/>
</dbReference>
<dbReference type="Pfam" id="PF07690">
    <property type="entry name" value="MFS_1"/>
    <property type="match status" value="1"/>
</dbReference>
<feature type="transmembrane region" description="Helical" evidence="4">
    <location>
        <begin position="297"/>
        <end position="322"/>
    </location>
</feature>
<dbReference type="SUPFAM" id="SSF103473">
    <property type="entry name" value="MFS general substrate transporter"/>
    <property type="match status" value="1"/>
</dbReference>
<dbReference type="GO" id="GO:0022857">
    <property type="term" value="F:transmembrane transporter activity"/>
    <property type="evidence" value="ECO:0007669"/>
    <property type="project" value="InterPro"/>
</dbReference>
<organism evidence="6 7">
    <name type="scientific">Rhizobium leguminosarum</name>
    <dbReference type="NCBI Taxonomy" id="384"/>
    <lineage>
        <taxon>Bacteria</taxon>
        <taxon>Pseudomonadati</taxon>
        <taxon>Pseudomonadota</taxon>
        <taxon>Alphaproteobacteria</taxon>
        <taxon>Hyphomicrobiales</taxon>
        <taxon>Rhizobiaceae</taxon>
        <taxon>Rhizobium/Agrobacterium group</taxon>
        <taxon>Rhizobium</taxon>
    </lineage>
</organism>
<keyword evidence="2 4" id="KW-1133">Transmembrane helix</keyword>
<feature type="transmembrane region" description="Helical" evidence="4">
    <location>
        <begin position="171"/>
        <end position="190"/>
    </location>
</feature>
<evidence type="ECO:0000256" key="2">
    <source>
        <dbReference type="ARBA" id="ARBA00022989"/>
    </source>
</evidence>
<evidence type="ECO:0000259" key="5">
    <source>
        <dbReference type="PROSITE" id="PS50850"/>
    </source>
</evidence>
<feature type="transmembrane region" description="Helical" evidence="4">
    <location>
        <begin position="12"/>
        <end position="36"/>
    </location>
</feature>
<dbReference type="InterPro" id="IPR052714">
    <property type="entry name" value="MFS_Exporter"/>
</dbReference>
<accession>A0A2K9Z6T1</accession>
<dbReference type="NCBIfam" id="NF009048">
    <property type="entry name" value="PRK12382.1"/>
    <property type="match status" value="1"/>
</dbReference>
<feature type="transmembrane region" description="Helical" evidence="4">
    <location>
        <begin position="361"/>
        <end position="383"/>
    </location>
</feature>
<keyword evidence="1 4" id="KW-0812">Transmembrane</keyword>
<feature type="domain" description="Major facilitator superfamily (MFS) profile" evidence="5">
    <location>
        <begin position="204"/>
        <end position="390"/>
    </location>
</feature>
<dbReference type="PROSITE" id="PS50850">
    <property type="entry name" value="MFS"/>
    <property type="match status" value="1"/>
</dbReference>
<dbReference type="EMBL" id="CP025012">
    <property type="protein sequence ID" value="AUW43936.1"/>
    <property type="molecule type" value="Genomic_DNA"/>
</dbReference>
<feature type="transmembrane region" description="Helical" evidence="4">
    <location>
        <begin position="103"/>
        <end position="131"/>
    </location>
</feature>
<dbReference type="PANTHER" id="PTHR23531:SF1">
    <property type="entry name" value="QUINOLENE RESISTANCE PROTEIN NORA"/>
    <property type="match status" value="1"/>
</dbReference>
<keyword evidence="3 4" id="KW-0472">Membrane</keyword>
<dbReference type="AlphaFoldDB" id="A0A2K9Z6T1"/>
<dbReference type="Gene3D" id="1.20.1250.20">
    <property type="entry name" value="MFS general substrate transporter like domains"/>
    <property type="match status" value="2"/>
</dbReference>
<evidence type="ECO:0000313" key="6">
    <source>
        <dbReference type="EMBL" id="AUW43936.1"/>
    </source>
</evidence>
<name>A0A2K9Z6T1_RHILE</name>
<dbReference type="InterPro" id="IPR036259">
    <property type="entry name" value="MFS_trans_sf"/>
</dbReference>
<dbReference type="InterPro" id="IPR020846">
    <property type="entry name" value="MFS_dom"/>
</dbReference>
<feature type="transmembrane region" description="Helical" evidence="4">
    <location>
        <begin position="334"/>
        <end position="355"/>
    </location>
</feature>
<evidence type="ECO:0000256" key="1">
    <source>
        <dbReference type="ARBA" id="ARBA00022692"/>
    </source>
</evidence>
<evidence type="ECO:0000256" key="4">
    <source>
        <dbReference type="SAM" id="Phobius"/>
    </source>
</evidence>
<feature type="transmembrane region" description="Helical" evidence="4">
    <location>
        <begin position="143"/>
        <end position="165"/>
    </location>
</feature>
<feature type="transmembrane region" description="Helical" evidence="4">
    <location>
        <begin position="42"/>
        <end position="65"/>
    </location>
</feature>
<dbReference type="InterPro" id="IPR011701">
    <property type="entry name" value="MFS"/>
</dbReference>
<gene>
    <name evidence="6" type="primary">yfcJ</name>
    <name evidence="6" type="ORF">CUJ84_Chr003603</name>
</gene>
<protein>
    <submittedName>
        <fullName evidence="6">Putative MFS-type trans</fullName>
    </submittedName>
</protein>
<feature type="transmembrane region" description="Helical" evidence="4">
    <location>
        <begin position="211"/>
        <end position="233"/>
    </location>
</feature>
<evidence type="ECO:0000313" key="7">
    <source>
        <dbReference type="Proteomes" id="UP000238523"/>
    </source>
</evidence>
<reference evidence="6 7" key="1">
    <citation type="submission" date="2017-11" db="EMBL/GenBank/DDBJ databases">
        <title>Complete genome of Rhizobium leguminosarum Norway, an ineffective micro-symbiont.</title>
        <authorList>
            <person name="Hoffrichter A."/>
            <person name="Liang J."/>
            <person name="Brachmann A."/>
            <person name="Marin M."/>
        </authorList>
    </citation>
    <scope>NUCLEOTIDE SEQUENCE [LARGE SCALE GENOMIC DNA]</scope>
    <source>
        <strain evidence="6 7">Norway</strain>
    </source>
</reference>
<dbReference type="RefSeq" id="WP_105007041.1">
    <property type="nucleotide sequence ID" value="NZ_CP025012.1"/>
</dbReference>
<dbReference type="Proteomes" id="UP000238523">
    <property type="component" value="Chromosome"/>
</dbReference>